<dbReference type="AlphaFoldDB" id="A0A2S6GPP4"/>
<dbReference type="EMBL" id="PTIX01000008">
    <property type="protein sequence ID" value="PPK67222.1"/>
    <property type="molecule type" value="Genomic_DNA"/>
</dbReference>
<name>A0A2S6GPP4_9PSEU</name>
<dbReference type="RefSeq" id="WP_104479962.1">
    <property type="nucleotide sequence ID" value="NZ_CP154825.1"/>
</dbReference>
<sequence length="210" mass="21883">MFKGKGRRVVGLVLALAGAIAPAVATAAPASADLANVRFGIRVVDDGGRSQLGPLQVTPFAVDGGGASPFAFDTNQFDPDGAQLLLSSTGIPTNLDVRICGQAVDNPRRRPTFGAFVCSPWASQGGGETPFVTDDNQFDPDGFLVGLQVRQLPAGTQLNDLRLSIRAVDNGLSGPTQVTPWLSQGGGFSPFAFDSNAFDPDGYVYGINVR</sequence>
<reference evidence="2 3" key="1">
    <citation type="submission" date="2018-02" db="EMBL/GenBank/DDBJ databases">
        <title>Genomic Encyclopedia of Archaeal and Bacterial Type Strains, Phase II (KMG-II): from individual species to whole genera.</title>
        <authorList>
            <person name="Goeker M."/>
        </authorList>
    </citation>
    <scope>NUCLEOTIDE SEQUENCE [LARGE SCALE GENOMIC DNA]</scope>
    <source>
        <strain evidence="2 3">YU 961-1</strain>
    </source>
</reference>
<keyword evidence="1" id="KW-0732">Signal</keyword>
<evidence type="ECO:0008006" key="4">
    <source>
        <dbReference type="Google" id="ProtNLM"/>
    </source>
</evidence>
<feature type="chain" id="PRO_5018169826" description="Secreted protein" evidence="1">
    <location>
        <begin position="28"/>
        <end position="210"/>
    </location>
</feature>
<dbReference type="OrthoDB" id="1159055at2"/>
<organism evidence="2 3">
    <name type="scientific">Actinokineospora auranticolor</name>
    <dbReference type="NCBI Taxonomy" id="155976"/>
    <lineage>
        <taxon>Bacteria</taxon>
        <taxon>Bacillati</taxon>
        <taxon>Actinomycetota</taxon>
        <taxon>Actinomycetes</taxon>
        <taxon>Pseudonocardiales</taxon>
        <taxon>Pseudonocardiaceae</taxon>
        <taxon>Actinokineospora</taxon>
    </lineage>
</organism>
<evidence type="ECO:0000256" key="1">
    <source>
        <dbReference type="SAM" id="SignalP"/>
    </source>
</evidence>
<evidence type="ECO:0000313" key="2">
    <source>
        <dbReference type="EMBL" id="PPK67222.1"/>
    </source>
</evidence>
<evidence type="ECO:0000313" key="3">
    <source>
        <dbReference type="Proteomes" id="UP000239203"/>
    </source>
</evidence>
<gene>
    <name evidence="2" type="ORF">CLV40_108220</name>
</gene>
<protein>
    <recommendedName>
        <fullName evidence="4">Secreted protein</fullName>
    </recommendedName>
</protein>
<feature type="signal peptide" evidence="1">
    <location>
        <begin position="1"/>
        <end position="27"/>
    </location>
</feature>
<proteinExistence type="predicted"/>
<keyword evidence="3" id="KW-1185">Reference proteome</keyword>
<accession>A0A2S6GPP4</accession>
<dbReference type="Proteomes" id="UP000239203">
    <property type="component" value="Unassembled WGS sequence"/>
</dbReference>
<comment type="caution">
    <text evidence="2">The sequence shown here is derived from an EMBL/GenBank/DDBJ whole genome shotgun (WGS) entry which is preliminary data.</text>
</comment>